<dbReference type="InterPro" id="IPR036249">
    <property type="entry name" value="Thioredoxin-like_sf"/>
</dbReference>
<protein>
    <recommendedName>
        <fullName evidence="1">Thioredoxin domain-containing protein</fullName>
    </recommendedName>
</protein>
<evidence type="ECO:0000313" key="2">
    <source>
        <dbReference type="EMBL" id="QHT21283.1"/>
    </source>
</evidence>
<accession>A0A6C0DY99</accession>
<dbReference type="PRINTS" id="PR00421">
    <property type="entry name" value="THIOREDOXIN"/>
</dbReference>
<sequence length="131" mass="14720">MPSEEGPASTVIDKPILTQMNKLGFQKALNENPGGLIIKFGAEWCGPCKKIDPVVYRYMNQLPENIRGAVLDIDECFELYAFLKMKKQVNGVPVILFYKKGTISWIPDHVVVGADESQVHAFFKRCFDAVI</sequence>
<dbReference type="PROSITE" id="PS51352">
    <property type="entry name" value="THIOREDOXIN_2"/>
    <property type="match status" value="1"/>
</dbReference>
<dbReference type="SUPFAM" id="SSF52833">
    <property type="entry name" value="Thioredoxin-like"/>
    <property type="match status" value="1"/>
</dbReference>
<dbReference type="AlphaFoldDB" id="A0A6C0DY99"/>
<dbReference type="EMBL" id="MN739689">
    <property type="protein sequence ID" value="QHT21283.1"/>
    <property type="molecule type" value="Genomic_DNA"/>
</dbReference>
<dbReference type="Gene3D" id="3.40.30.10">
    <property type="entry name" value="Glutaredoxin"/>
    <property type="match status" value="1"/>
</dbReference>
<feature type="domain" description="Thioredoxin" evidence="1">
    <location>
        <begin position="1"/>
        <end position="131"/>
    </location>
</feature>
<organism evidence="2">
    <name type="scientific">viral metagenome</name>
    <dbReference type="NCBI Taxonomy" id="1070528"/>
    <lineage>
        <taxon>unclassified sequences</taxon>
        <taxon>metagenomes</taxon>
        <taxon>organismal metagenomes</taxon>
    </lineage>
</organism>
<name>A0A6C0DY99_9ZZZZ</name>
<dbReference type="InterPro" id="IPR013766">
    <property type="entry name" value="Thioredoxin_domain"/>
</dbReference>
<proteinExistence type="predicted"/>
<reference evidence="2" key="1">
    <citation type="journal article" date="2020" name="Nature">
        <title>Giant virus diversity and host interactions through global metagenomics.</title>
        <authorList>
            <person name="Schulz F."/>
            <person name="Roux S."/>
            <person name="Paez-Espino D."/>
            <person name="Jungbluth S."/>
            <person name="Walsh D.A."/>
            <person name="Denef V.J."/>
            <person name="McMahon K.D."/>
            <person name="Konstantinidis K.T."/>
            <person name="Eloe-Fadrosh E.A."/>
            <person name="Kyrpides N.C."/>
            <person name="Woyke T."/>
        </authorList>
    </citation>
    <scope>NUCLEOTIDE SEQUENCE</scope>
    <source>
        <strain evidence="2">GVMAG-M-3300023174-92</strain>
    </source>
</reference>
<dbReference type="CDD" id="cd02947">
    <property type="entry name" value="TRX_family"/>
    <property type="match status" value="1"/>
</dbReference>
<evidence type="ECO:0000259" key="1">
    <source>
        <dbReference type="PROSITE" id="PS51352"/>
    </source>
</evidence>
<dbReference type="Pfam" id="PF00085">
    <property type="entry name" value="Thioredoxin"/>
    <property type="match status" value="1"/>
</dbReference>